<comment type="caution">
    <text evidence="2">The sequence shown here is derived from an EMBL/GenBank/DDBJ whole genome shotgun (WGS) entry which is preliminary data.</text>
</comment>
<dbReference type="GeneID" id="93566454"/>
<dbReference type="Proteomes" id="UP000192536">
    <property type="component" value="Unassembled WGS sequence"/>
</dbReference>
<gene>
    <name evidence="2" type="ORF">BS640_08325</name>
</gene>
<proteinExistence type="predicted"/>
<protein>
    <submittedName>
        <fullName evidence="2">Uncharacterized protein</fullName>
    </submittedName>
</protein>
<keyword evidence="3" id="KW-1185">Reference proteome</keyword>
<evidence type="ECO:0000313" key="2">
    <source>
        <dbReference type="EMBL" id="ORJ25885.1"/>
    </source>
</evidence>
<reference evidence="2 3" key="1">
    <citation type="journal article" date="2017" name="Int. J. Syst. Evol. Microbiol.">
        <title>Rouxiella badensis sp. nov. and Rouxiella silvae sp. nov. isolated from peat bog soil in Germany and emendation of the genus description.</title>
        <authorList>
            <person name="Le Fleche-Mateos A."/>
            <person name="Kugler J.H."/>
            <person name="Hansen S.H."/>
            <person name="Syldatk C."/>
            <person name="Hausmann R."/>
            <person name="Lomprez F."/>
            <person name="Vandenbogaert M."/>
            <person name="Manuguerra J.C."/>
            <person name="Grimont P.A."/>
        </authorList>
    </citation>
    <scope>NUCLEOTIDE SEQUENCE [LARGE SCALE GENOMIC DNA]</scope>
    <source>
        <strain evidence="2 3">DSM 100043</strain>
    </source>
</reference>
<name>A0A1X0WGI4_9GAMM</name>
<sequence>MHHKYAALLQRNEMRLRRLHWLLMELESRQQRLSSEKQTQATQVETLRNLIKHHSFAGVSTRADLFAEQRKLAVLRRQLFAIIQQVQEIDEKLDDIKREIIQHRVLMLTGMYRSEKYKHLLQGALSKKRQTQSRQDESEMEEMILWKK</sequence>
<accession>A0A1X0WGI4</accession>
<organism evidence="2 3">
    <name type="scientific">Rouxiella badensis</name>
    <dbReference type="NCBI Taxonomy" id="1646377"/>
    <lineage>
        <taxon>Bacteria</taxon>
        <taxon>Pseudomonadati</taxon>
        <taxon>Pseudomonadota</taxon>
        <taxon>Gammaproteobacteria</taxon>
        <taxon>Enterobacterales</taxon>
        <taxon>Yersiniaceae</taxon>
        <taxon>Rouxiella</taxon>
    </lineage>
</organism>
<evidence type="ECO:0000313" key="3">
    <source>
        <dbReference type="Proteomes" id="UP000192536"/>
    </source>
</evidence>
<evidence type="ECO:0000256" key="1">
    <source>
        <dbReference type="SAM" id="MobiDB-lite"/>
    </source>
</evidence>
<feature type="region of interest" description="Disordered" evidence="1">
    <location>
        <begin position="128"/>
        <end position="148"/>
    </location>
</feature>
<dbReference type="InterPro" id="IPR002954">
    <property type="entry name" value="Salm_SPAgM"/>
</dbReference>
<dbReference type="STRING" id="1646377.BS640_08325"/>
<dbReference type="Pfam" id="PF02090">
    <property type="entry name" value="SPAM"/>
    <property type="match status" value="1"/>
</dbReference>
<dbReference type="AlphaFoldDB" id="A0A1X0WGI4"/>
<dbReference type="EMBL" id="MRWE01000011">
    <property type="protein sequence ID" value="ORJ25885.1"/>
    <property type="molecule type" value="Genomic_DNA"/>
</dbReference>
<dbReference type="RefSeq" id="WP_017493207.1">
    <property type="nucleotide sequence ID" value="NZ_CP049603.1"/>
</dbReference>